<dbReference type="Gene3D" id="1.10.10.60">
    <property type="entry name" value="Homeodomain-like"/>
    <property type="match status" value="1"/>
</dbReference>
<dbReference type="PROSITE" id="PS01124">
    <property type="entry name" value="HTH_ARAC_FAMILY_2"/>
    <property type="match status" value="1"/>
</dbReference>
<evidence type="ECO:0000313" key="5">
    <source>
        <dbReference type="EMBL" id="BAV66574.1"/>
    </source>
</evidence>
<keyword evidence="2" id="KW-0238">DNA-binding</keyword>
<organism evidence="5 6">
    <name type="scientific">Sphingobium cloacae</name>
    <dbReference type="NCBI Taxonomy" id="120107"/>
    <lineage>
        <taxon>Bacteria</taxon>
        <taxon>Pseudomonadati</taxon>
        <taxon>Pseudomonadota</taxon>
        <taxon>Alphaproteobacteria</taxon>
        <taxon>Sphingomonadales</taxon>
        <taxon>Sphingomonadaceae</taxon>
        <taxon>Sphingobium</taxon>
    </lineage>
</organism>
<dbReference type="KEGG" id="sclo:SCLO_2002410"/>
<dbReference type="PANTHER" id="PTHR47894">
    <property type="entry name" value="HTH-TYPE TRANSCRIPTIONAL REGULATOR GADX"/>
    <property type="match status" value="1"/>
</dbReference>
<geneLocation type="plasmid" evidence="6">
    <name>psclo_2 dna</name>
</geneLocation>
<protein>
    <submittedName>
        <fullName evidence="5">AraC family transcriptional regulator</fullName>
    </submittedName>
</protein>
<evidence type="ECO:0000256" key="2">
    <source>
        <dbReference type="ARBA" id="ARBA00023125"/>
    </source>
</evidence>
<dbReference type="InterPro" id="IPR018060">
    <property type="entry name" value="HTH_AraC"/>
</dbReference>
<name>A0A1E1F7S1_9SPHN</name>
<gene>
    <name evidence="5" type="ORF">SCLO_2002410</name>
</gene>
<evidence type="ECO:0000256" key="1">
    <source>
        <dbReference type="ARBA" id="ARBA00023015"/>
    </source>
</evidence>
<dbReference type="OrthoDB" id="9805730at2"/>
<dbReference type="GO" id="GO:0005829">
    <property type="term" value="C:cytosol"/>
    <property type="evidence" value="ECO:0007669"/>
    <property type="project" value="TreeGrafter"/>
</dbReference>
<dbReference type="InterPro" id="IPR020449">
    <property type="entry name" value="Tscrpt_reg_AraC-type_HTH"/>
</dbReference>
<dbReference type="InterPro" id="IPR032687">
    <property type="entry name" value="AraC-type_N"/>
</dbReference>
<evidence type="ECO:0000259" key="4">
    <source>
        <dbReference type="PROSITE" id="PS01124"/>
    </source>
</evidence>
<evidence type="ECO:0000256" key="3">
    <source>
        <dbReference type="ARBA" id="ARBA00023163"/>
    </source>
</evidence>
<keyword evidence="3" id="KW-0804">Transcription</keyword>
<keyword evidence="6" id="KW-1185">Reference proteome</keyword>
<dbReference type="GO" id="GO:0000976">
    <property type="term" value="F:transcription cis-regulatory region binding"/>
    <property type="evidence" value="ECO:0007669"/>
    <property type="project" value="TreeGrafter"/>
</dbReference>
<sequence length="338" mass="37268">MTFWNFARSTASVRLLMTFGEEQGVPAATLLRGTGLSAPDLVDPALEITAKQELRVVSNLVLERGDPVRLGIEVGRRYRFSTFSLWGYGLISSATGLEAIALALRFLPLTYAYCPITFHQENQLGVLRFDDPGPSIGEPERSFLTLRDMAAAATLGSALVGGDFALRSFTLRAPERVPDTMLFGMDAEVNSAVNSLVFDLVPFERSLPNADPVTSALCEQMCSSLLQRRCNEFRTSACAHDFLSALPPKAIASLSDFALFAGTSERTIKRRLHDEGTSFSQISADFRYRLAKELLNDTVLNIADIAERVGFSDASSFSQAYKKWSGVAPSHYRRRYPR</sequence>
<dbReference type="AlphaFoldDB" id="A0A1E1F7S1"/>
<feature type="domain" description="HTH araC/xylS-type" evidence="4">
    <location>
        <begin position="237"/>
        <end position="335"/>
    </location>
</feature>
<evidence type="ECO:0000313" key="6">
    <source>
        <dbReference type="Proteomes" id="UP000218272"/>
    </source>
</evidence>
<dbReference type="InterPro" id="IPR009057">
    <property type="entry name" value="Homeodomain-like_sf"/>
</dbReference>
<keyword evidence="1" id="KW-0805">Transcription regulation</keyword>
<dbReference type="PANTHER" id="PTHR47894:SF1">
    <property type="entry name" value="HTH-TYPE TRANSCRIPTIONAL REGULATOR VQSM"/>
    <property type="match status" value="1"/>
</dbReference>
<dbReference type="RefSeq" id="WP_066516407.1">
    <property type="nucleotide sequence ID" value="NZ_AP017656.1"/>
</dbReference>
<dbReference type="PRINTS" id="PR00032">
    <property type="entry name" value="HTHARAC"/>
</dbReference>
<dbReference type="EMBL" id="AP017656">
    <property type="protein sequence ID" value="BAV66574.1"/>
    <property type="molecule type" value="Genomic_DNA"/>
</dbReference>
<accession>A0A1E1F7S1</accession>
<dbReference type="Pfam" id="PF12833">
    <property type="entry name" value="HTH_18"/>
    <property type="match status" value="1"/>
</dbReference>
<dbReference type="Proteomes" id="UP000218272">
    <property type="component" value="Plasmid pSCLO_2"/>
</dbReference>
<dbReference type="Pfam" id="PF12625">
    <property type="entry name" value="Arabinose_bd"/>
    <property type="match status" value="1"/>
</dbReference>
<dbReference type="SMART" id="SM00342">
    <property type="entry name" value="HTH_ARAC"/>
    <property type="match status" value="1"/>
</dbReference>
<dbReference type="GO" id="GO:0003700">
    <property type="term" value="F:DNA-binding transcription factor activity"/>
    <property type="evidence" value="ECO:0007669"/>
    <property type="project" value="InterPro"/>
</dbReference>
<keyword evidence="5" id="KW-0614">Plasmid</keyword>
<proteinExistence type="predicted"/>
<reference evidence="5 6" key="1">
    <citation type="submission" date="2016-10" db="EMBL/GenBank/DDBJ databases">
        <title>Complete Genome Sequence of the Nonylphenol-Degrading Bacterium Sphingobium cloacae JCM 10874T.</title>
        <authorList>
            <person name="Ootsuka M."/>
            <person name="Nishizawa T."/>
            <person name="Ohta H."/>
        </authorList>
    </citation>
    <scope>NUCLEOTIDE SEQUENCE [LARGE SCALE GENOMIC DNA]</scope>
    <source>
        <strain evidence="5 6">JCM 10874</strain>
        <plasmid evidence="6">psclo_2 dna</plasmid>
    </source>
</reference>
<dbReference type="SUPFAM" id="SSF46689">
    <property type="entry name" value="Homeodomain-like"/>
    <property type="match status" value="1"/>
</dbReference>